<dbReference type="STRING" id="1901.BB341_27710"/>
<dbReference type="EMBL" id="CM000913">
    <property type="protein sequence ID" value="EFG05077.1"/>
    <property type="molecule type" value="Genomic_DNA"/>
</dbReference>
<dbReference type="KEGG" id="sclf:BB341_27710"/>
<accession>E2Q507</accession>
<keyword evidence="2" id="KW-1185">Reference proteome</keyword>
<evidence type="ECO:0000313" key="2">
    <source>
        <dbReference type="Proteomes" id="UP000002357"/>
    </source>
</evidence>
<sequence>MGYGISLHRFVDGEPEALDERVVRETLAPYAVEMGEDVEEMLIRAVDGGEAEVNVSADGISVHRFPTGGVVDVIAELANRLSAAILLPDGALVSSEEQRANLPDGLRDMAAVIEMTGPTLRAALRS</sequence>
<proteinExistence type="predicted"/>
<gene>
    <name evidence="1" type="ORF">SCLAV_0001</name>
</gene>
<dbReference type="OrthoDB" id="3380325at2"/>
<name>E2Q507_STRCL</name>
<evidence type="ECO:0000313" key="1">
    <source>
        <dbReference type="EMBL" id="EFG05077.1"/>
    </source>
</evidence>
<dbReference type="eggNOG" id="ENOG5032DZJ">
    <property type="taxonomic scope" value="Bacteria"/>
</dbReference>
<dbReference type="AlphaFoldDB" id="E2Q507"/>
<dbReference type="Proteomes" id="UP000002357">
    <property type="component" value="Chromosome"/>
</dbReference>
<protein>
    <submittedName>
        <fullName evidence="1">Uncharacterized protein</fullName>
    </submittedName>
</protein>
<reference evidence="1 2" key="1">
    <citation type="journal article" date="2010" name="Genome Biol. Evol.">
        <title>The sequence of a 1.8-mb bacterial linear plasmid reveals a rich evolutionary reservoir of secondary metabolic pathways.</title>
        <authorList>
            <person name="Medema M.H."/>
            <person name="Trefzer A."/>
            <person name="Kovalchuk A."/>
            <person name="van den Berg M."/>
            <person name="Mueller U."/>
            <person name="Heijne W."/>
            <person name="Wu L."/>
            <person name="Alam M.T."/>
            <person name="Ronning C.M."/>
            <person name="Nierman W.C."/>
            <person name="Bovenberg R.A.L."/>
            <person name="Breitling R."/>
            <person name="Takano E."/>
        </authorList>
    </citation>
    <scope>NUCLEOTIDE SEQUENCE [LARGE SCALE GENOMIC DNA]</scope>
    <source>
        <strain evidence="2">ATCC 27064 / DSM 738 / JCM 4710 / NBRC 13307 / NCIMB 12785 / NRRL 3585 / VKM Ac-602</strain>
    </source>
</reference>
<organism evidence="1 2">
    <name type="scientific">Streptomyces clavuligerus</name>
    <dbReference type="NCBI Taxonomy" id="1901"/>
    <lineage>
        <taxon>Bacteria</taxon>
        <taxon>Bacillati</taxon>
        <taxon>Actinomycetota</taxon>
        <taxon>Actinomycetes</taxon>
        <taxon>Kitasatosporales</taxon>
        <taxon>Streptomycetaceae</taxon>
        <taxon>Streptomyces</taxon>
    </lineage>
</organism>